<dbReference type="EMBL" id="FNDD01000047">
    <property type="protein sequence ID" value="SDI03263.1"/>
    <property type="molecule type" value="Genomic_DNA"/>
</dbReference>
<protein>
    <submittedName>
        <fullName evidence="5">DNA-binding transcriptional regulator, MarR family</fullName>
    </submittedName>
</protein>
<dbReference type="InterPro" id="IPR036390">
    <property type="entry name" value="WH_DNA-bd_sf"/>
</dbReference>
<accession>A0A1G8H9G4</accession>
<evidence type="ECO:0000313" key="5">
    <source>
        <dbReference type="EMBL" id="SDI03263.1"/>
    </source>
</evidence>
<dbReference type="STRING" id="861298.SAMN04488136_14710"/>
<dbReference type="Gene3D" id="1.10.10.10">
    <property type="entry name" value="Winged helix-like DNA-binding domain superfamily/Winged helix DNA-binding domain"/>
    <property type="match status" value="1"/>
</dbReference>
<keyword evidence="3" id="KW-0804">Transcription</keyword>
<evidence type="ECO:0000313" key="6">
    <source>
        <dbReference type="Proteomes" id="UP000198854"/>
    </source>
</evidence>
<keyword evidence="6" id="KW-1185">Reference proteome</keyword>
<gene>
    <name evidence="5" type="ORF">SAMN04488136_14710</name>
</gene>
<evidence type="ECO:0000256" key="3">
    <source>
        <dbReference type="ARBA" id="ARBA00023163"/>
    </source>
</evidence>
<organism evidence="5 6">
    <name type="scientific">Vibrio xiamenensis</name>
    <dbReference type="NCBI Taxonomy" id="861298"/>
    <lineage>
        <taxon>Bacteria</taxon>
        <taxon>Pseudomonadati</taxon>
        <taxon>Pseudomonadota</taxon>
        <taxon>Gammaproteobacteria</taxon>
        <taxon>Vibrionales</taxon>
        <taxon>Vibrionaceae</taxon>
        <taxon>Vibrio</taxon>
    </lineage>
</organism>
<keyword evidence="2 5" id="KW-0238">DNA-binding</keyword>
<evidence type="ECO:0000259" key="4">
    <source>
        <dbReference type="PROSITE" id="PS50995"/>
    </source>
</evidence>
<name>A0A1G8H9G4_9VIBR</name>
<feature type="domain" description="HTH marR-type" evidence="4">
    <location>
        <begin position="16"/>
        <end position="158"/>
    </location>
</feature>
<dbReference type="PANTHER" id="PTHR42756">
    <property type="entry name" value="TRANSCRIPTIONAL REGULATOR, MARR"/>
    <property type="match status" value="1"/>
</dbReference>
<dbReference type="SMART" id="SM00347">
    <property type="entry name" value="HTH_MARR"/>
    <property type="match status" value="1"/>
</dbReference>
<dbReference type="InterPro" id="IPR036388">
    <property type="entry name" value="WH-like_DNA-bd_sf"/>
</dbReference>
<dbReference type="PROSITE" id="PS50995">
    <property type="entry name" value="HTH_MARR_2"/>
    <property type="match status" value="1"/>
</dbReference>
<dbReference type="SUPFAM" id="SSF46785">
    <property type="entry name" value="Winged helix' DNA-binding domain"/>
    <property type="match status" value="1"/>
</dbReference>
<dbReference type="GO" id="GO:0003700">
    <property type="term" value="F:DNA-binding transcription factor activity"/>
    <property type="evidence" value="ECO:0007669"/>
    <property type="project" value="InterPro"/>
</dbReference>
<dbReference type="GO" id="GO:0003677">
    <property type="term" value="F:DNA binding"/>
    <property type="evidence" value="ECO:0007669"/>
    <property type="project" value="UniProtKB-KW"/>
</dbReference>
<dbReference type="PANTHER" id="PTHR42756:SF1">
    <property type="entry name" value="TRANSCRIPTIONAL REPRESSOR OF EMRAB OPERON"/>
    <property type="match status" value="1"/>
</dbReference>
<dbReference type="InterPro" id="IPR000835">
    <property type="entry name" value="HTH_MarR-typ"/>
</dbReference>
<evidence type="ECO:0000256" key="2">
    <source>
        <dbReference type="ARBA" id="ARBA00023125"/>
    </source>
</evidence>
<dbReference type="RefSeq" id="WP_093279379.1">
    <property type="nucleotide sequence ID" value="NZ_FNDD01000047.1"/>
</dbReference>
<evidence type="ECO:0000256" key="1">
    <source>
        <dbReference type="ARBA" id="ARBA00023015"/>
    </source>
</evidence>
<proteinExistence type="predicted"/>
<sequence>MIEGDYGAQKPKGKNVWELVELLNIYSRKIRSYNNTARFYGTDEKLFLSEAHTIHHIGEHQGISMNDLADVTQRTKGSTSTMVDSLIKRGLVTKRKDAEDQRRVQLQLTEKGQLIYQYHEQLDRENYSSISDQSSNLSDEDLIVANKVVKQVIRKLFDN</sequence>
<reference evidence="5 6" key="1">
    <citation type="submission" date="2016-10" db="EMBL/GenBank/DDBJ databases">
        <authorList>
            <person name="de Groot N.N."/>
        </authorList>
    </citation>
    <scope>NUCLEOTIDE SEQUENCE [LARGE SCALE GENOMIC DNA]</scope>
    <source>
        <strain evidence="5 6">CGMCC 1.10228</strain>
    </source>
</reference>
<keyword evidence="1" id="KW-0805">Transcription regulation</keyword>
<dbReference type="OrthoDB" id="8588347at2"/>
<dbReference type="Pfam" id="PF12802">
    <property type="entry name" value="MarR_2"/>
    <property type="match status" value="1"/>
</dbReference>
<dbReference type="Proteomes" id="UP000198854">
    <property type="component" value="Unassembled WGS sequence"/>
</dbReference>
<dbReference type="AlphaFoldDB" id="A0A1G8H9G4"/>